<dbReference type="EMBL" id="MU003495">
    <property type="protein sequence ID" value="KAF2476044.1"/>
    <property type="molecule type" value="Genomic_DNA"/>
</dbReference>
<comment type="caution">
    <text evidence="1">The sequence shown here is derived from an EMBL/GenBank/DDBJ whole genome shotgun (WGS) entry which is preliminary data.</text>
</comment>
<dbReference type="Proteomes" id="UP000799755">
    <property type="component" value="Unassembled WGS sequence"/>
</dbReference>
<reference evidence="1" key="1">
    <citation type="journal article" date="2020" name="Stud. Mycol.">
        <title>101 Dothideomycetes genomes: a test case for predicting lifestyles and emergence of pathogens.</title>
        <authorList>
            <person name="Haridas S."/>
            <person name="Albert R."/>
            <person name="Binder M."/>
            <person name="Bloem J."/>
            <person name="Labutti K."/>
            <person name="Salamov A."/>
            <person name="Andreopoulos B."/>
            <person name="Baker S."/>
            <person name="Barry K."/>
            <person name="Bills G."/>
            <person name="Bluhm B."/>
            <person name="Cannon C."/>
            <person name="Castanera R."/>
            <person name="Culley D."/>
            <person name="Daum C."/>
            <person name="Ezra D."/>
            <person name="Gonzalez J."/>
            <person name="Henrissat B."/>
            <person name="Kuo A."/>
            <person name="Liang C."/>
            <person name="Lipzen A."/>
            <person name="Lutzoni F."/>
            <person name="Magnuson J."/>
            <person name="Mondo S."/>
            <person name="Nolan M."/>
            <person name="Ohm R."/>
            <person name="Pangilinan J."/>
            <person name="Park H.-J."/>
            <person name="Ramirez L."/>
            <person name="Alfaro M."/>
            <person name="Sun H."/>
            <person name="Tritt A."/>
            <person name="Yoshinaga Y."/>
            <person name="Zwiers L.-H."/>
            <person name="Turgeon B."/>
            <person name="Goodwin S."/>
            <person name="Spatafora J."/>
            <person name="Crous P."/>
            <person name="Grigoriev I."/>
        </authorList>
    </citation>
    <scope>NUCLEOTIDE SEQUENCE</scope>
    <source>
        <strain evidence="1">ATCC 200398</strain>
    </source>
</reference>
<proteinExistence type="predicted"/>
<accession>A0ACB6R9P7</accession>
<evidence type="ECO:0000313" key="2">
    <source>
        <dbReference type="Proteomes" id="UP000799755"/>
    </source>
</evidence>
<keyword evidence="2" id="KW-1185">Reference proteome</keyword>
<evidence type="ECO:0000313" key="1">
    <source>
        <dbReference type="EMBL" id="KAF2476044.1"/>
    </source>
</evidence>
<name>A0ACB6R9P7_9PLEO</name>
<organism evidence="1 2">
    <name type="scientific">Lindgomyces ingoldianus</name>
    <dbReference type="NCBI Taxonomy" id="673940"/>
    <lineage>
        <taxon>Eukaryota</taxon>
        <taxon>Fungi</taxon>
        <taxon>Dikarya</taxon>
        <taxon>Ascomycota</taxon>
        <taxon>Pezizomycotina</taxon>
        <taxon>Dothideomycetes</taxon>
        <taxon>Pleosporomycetidae</taxon>
        <taxon>Pleosporales</taxon>
        <taxon>Lindgomycetaceae</taxon>
        <taxon>Lindgomyces</taxon>
    </lineage>
</organism>
<protein>
    <submittedName>
        <fullName evidence="1">Uncharacterized protein</fullName>
    </submittedName>
</protein>
<gene>
    <name evidence="1" type="ORF">BDR25DRAFT_339922</name>
</gene>
<sequence length="102" mass="11476">MKFLLSLIPFTAASTIPYGLASNYNADSYSQLRAKRGEVGECGDNRIIEDRRLVPDVENLDQDVAELEAIEITQRGKRDMEDCGKSCFMSEGELFVHISTRE</sequence>